<evidence type="ECO:0000256" key="2">
    <source>
        <dbReference type="SAM" id="SignalP"/>
    </source>
</evidence>
<feature type="chain" id="PRO_5045954320" evidence="2">
    <location>
        <begin position="27"/>
        <end position="329"/>
    </location>
</feature>
<comment type="caution">
    <text evidence="3">The sequence shown here is derived from an EMBL/GenBank/DDBJ whole genome shotgun (WGS) entry which is preliminary data.</text>
</comment>
<dbReference type="RefSeq" id="WP_207418002.1">
    <property type="nucleotide sequence ID" value="NZ_CP061177.1"/>
</dbReference>
<accession>A0ABS3KRT8</accession>
<name>A0ABS3KRT8_9PROT</name>
<proteinExistence type="inferred from homology"/>
<dbReference type="Proteomes" id="UP001518989">
    <property type="component" value="Unassembled WGS sequence"/>
</dbReference>
<dbReference type="CDD" id="cd07012">
    <property type="entry name" value="PBP2_Bug_TTT"/>
    <property type="match status" value="1"/>
</dbReference>
<dbReference type="EMBL" id="JACTNG010000007">
    <property type="protein sequence ID" value="MBO1080174.1"/>
    <property type="molecule type" value="Genomic_DNA"/>
</dbReference>
<dbReference type="InterPro" id="IPR005064">
    <property type="entry name" value="BUG"/>
</dbReference>
<sequence>MLSRLNLARRTLLLATPALLARPAAAQAPAWRPDRPLRLVLPFAPGGFTDILARELAERLSPVLGQSVVVENRAGGGGNIAAEAVVRAAPNGLTLLVATQGVIEISKALFSSLSYDPDTDFVPLGMMAAQPNLLVVGRARFPDQDLAAVLAAAKTREGGLSYGSNGAGSFTHLSMELLRSLTGAPLVHVPYRGSAPMLTDLMAGHIDLAFDGLGTSLPQVTDGGLRAIAVSSARPTSVLPAVPPVAATVPSFDATPWYGVFAATAVPQPVRASLEAAVQSVLKSDSWAKLLRDRQAEPFPGGSAELAGFIAKERETWREVVRKTGTRAD</sequence>
<dbReference type="SUPFAM" id="SSF53850">
    <property type="entry name" value="Periplasmic binding protein-like II"/>
    <property type="match status" value="1"/>
</dbReference>
<dbReference type="PANTHER" id="PTHR42928:SF5">
    <property type="entry name" value="BLR1237 PROTEIN"/>
    <property type="match status" value="1"/>
</dbReference>
<feature type="signal peptide" evidence="2">
    <location>
        <begin position="1"/>
        <end position="26"/>
    </location>
</feature>
<dbReference type="Gene3D" id="3.40.190.150">
    <property type="entry name" value="Bordetella uptake gene, domain 1"/>
    <property type="match status" value="1"/>
</dbReference>
<organism evidence="3 4">
    <name type="scientific">Roseomonas haemaphysalidis</name>
    <dbReference type="NCBI Taxonomy" id="2768162"/>
    <lineage>
        <taxon>Bacteria</taxon>
        <taxon>Pseudomonadati</taxon>
        <taxon>Pseudomonadota</taxon>
        <taxon>Alphaproteobacteria</taxon>
        <taxon>Acetobacterales</taxon>
        <taxon>Roseomonadaceae</taxon>
        <taxon>Roseomonas</taxon>
    </lineage>
</organism>
<protein>
    <submittedName>
        <fullName evidence="3">Tripartite tricarboxylate transporter substrate binding protein</fullName>
    </submittedName>
</protein>
<dbReference type="PIRSF" id="PIRSF017082">
    <property type="entry name" value="YflP"/>
    <property type="match status" value="1"/>
</dbReference>
<dbReference type="Pfam" id="PF03401">
    <property type="entry name" value="TctC"/>
    <property type="match status" value="1"/>
</dbReference>
<comment type="similarity">
    <text evidence="1">Belongs to the UPF0065 (bug) family.</text>
</comment>
<dbReference type="Gene3D" id="3.40.190.10">
    <property type="entry name" value="Periplasmic binding protein-like II"/>
    <property type="match status" value="1"/>
</dbReference>
<dbReference type="PANTHER" id="PTHR42928">
    <property type="entry name" value="TRICARBOXYLATE-BINDING PROTEIN"/>
    <property type="match status" value="1"/>
</dbReference>
<keyword evidence="4" id="KW-1185">Reference proteome</keyword>
<gene>
    <name evidence="3" type="ORF">IAI61_14130</name>
</gene>
<evidence type="ECO:0000313" key="3">
    <source>
        <dbReference type="EMBL" id="MBO1080174.1"/>
    </source>
</evidence>
<evidence type="ECO:0000313" key="4">
    <source>
        <dbReference type="Proteomes" id="UP001518989"/>
    </source>
</evidence>
<reference evidence="3 4" key="1">
    <citation type="submission" date="2020-09" db="EMBL/GenBank/DDBJ databases">
        <title>Roseomonas.</title>
        <authorList>
            <person name="Zhu W."/>
        </authorList>
    </citation>
    <scope>NUCLEOTIDE SEQUENCE [LARGE SCALE GENOMIC DNA]</scope>
    <source>
        <strain evidence="3 4">573</strain>
    </source>
</reference>
<dbReference type="InterPro" id="IPR042100">
    <property type="entry name" value="Bug_dom1"/>
</dbReference>
<keyword evidence="2" id="KW-0732">Signal</keyword>
<evidence type="ECO:0000256" key="1">
    <source>
        <dbReference type="ARBA" id="ARBA00006987"/>
    </source>
</evidence>